<accession>A0A5B7HC11</accession>
<name>A0A5B7HC11_PORTR</name>
<proteinExistence type="predicted"/>
<evidence type="ECO:0000313" key="2">
    <source>
        <dbReference type="Proteomes" id="UP000324222"/>
    </source>
</evidence>
<gene>
    <name evidence="1" type="ORF">E2C01_062774</name>
</gene>
<reference evidence="1 2" key="1">
    <citation type="submission" date="2019-05" db="EMBL/GenBank/DDBJ databases">
        <title>Another draft genome of Portunus trituberculatus and its Hox gene families provides insights of decapod evolution.</title>
        <authorList>
            <person name="Jeong J.-H."/>
            <person name="Song I."/>
            <person name="Kim S."/>
            <person name="Choi T."/>
            <person name="Kim D."/>
            <person name="Ryu S."/>
            <person name="Kim W."/>
        </authorList>
    </citation>
    <scope>NUCLEOTIDE SEQUENCE [LARGE SCALE GENOMIC DNA]</scope>
    <source>
        <tissue evidence="1">Muscle</tissue>
    </source>
</reference>
<keyword evidence="2" id="KW-1185">Reference proteome</keyword>
<sequence>MAEQFPPVSDNHLHSLLTQAASSRVSGQKKETLRSSILIISRGTSFTLCVHDEGVSVIDV</sequence>
<protein>
    <submittedName>
        <fullName evidence="1">Uncharacterized protein</fullName>
    </submittedName>
</protein>
<dbReference type="Proteomes" id="UP000324222">
    <property type="component" value="Unassembled WGS sequence"/>
</dbReference>
<dbReference type="EMBL" id="VSRR010028039">
    <property type="protein sequence ID" value="MPC68572.1"/>
    <property type="molecule type" value="Genomic_DNA"/>
</dbReference>
<comment type="caution">
    <text evidence="1">The sequence shown here is derived from an EMBL/GenBank/DDBJ whole genome shotgun (WGS) entry which is preliminary data.</text>
</comment>
<dbReference type="AlphaFoldDB" id="A0A5B7HC11"/>
<organism evidence="1 2">
    <name type="scientific">Portunus trituberculatus</name>
    <name type="common">Swimming crab</name>
    <name type="synonym">Neptunus trituberculatus</name>
    <dbReference type="NCBI Taxonomy" id="210409"/>
    <lineage>
        <taxon>Eukaryota</taxon>
        <taxon>Metazoa</taxon>
        <taxon>Ecdysozoa</taxon>
        <taxon>Arthropoda</taxon>
        <taxon>Crustacea</taxon>
        <taxon>Multicrustacea</taxon>
        <taxon>Malacostraca</taxon>
        <taxon>Eumalacostraca</taxon>
        <taxon>Eucarida</taxon>
        <taxon>Decapoda</taxon>
        <taxon>Pleocyemata</taxon>
        <taxon>Brachyura</taxon>
        <taxon>Eubrachyura</taxon>
        <taxon>Portunoidea</taxon>
        <taxon>Portunidae</taxon>
        <taxon>Portuninae</taxon>
        <taxon>Portunus</taxon>
    </lineage>
</organism>
<evidence type="ECO:0000313" key="1">
    <source>
        <dbReference type="EMBL" id="MPC68572.1"/>
    </source>
</evidence>